<accession>A0ABZ3F6Y8</accession>
<protein>
    <recommendedName>
        <fullName evidence="3">AAA+ ATPase domain-containing protein</fullName>
    </recommendedName>
</protein>
<dbReference type="EMBL" id="CP145316">
    <property type="protein sequence ID" value="XAM18174.1"/>
    <property type="molecule type" value="Genomic_DNA"/>
</dbReference>
<organism evidence="1 2">
    <name type="scientific">Helicobacter mastomyrinus</name>
    <dbReference type="NCBI Taxonomy" id="287948"/>
    <lineage>
        <taxon>Bacteria</taxon>
        <taxon>Pseudomonadati</taxon>
        <taxon>Campylobacterota</taxon>
        <taxon>Epsilonproteobacteria</taxon>
        <taxon>Campylobacterales</taxon>
        <taxon>Helicobacteraceae</taxon>
        <taxon>Helicobacter</taxon>
    </lineage>
</organism>
<dbReference type="Proteomes" id="UP001434737">
    <property type="component" value="Chromosome"/>
</dbReference>
<gene>
    <name evidence="1" type="ORF">V3I05_00320</name>
</gene>
<dbReference type="SUPFAM" id="SSF52540">
    <property type="entry name" value="P-loop containing nucleoside triphosphate hydrolases"/>
    <property type="match status" value="1"/>
</dbReference>
<sequence length="207" mass="23868">MKQNTITTIFANKGSGKTMLATALGLAQSKPVIFISPIMYSIPTHFRDKVNQSELQEDFYSGVSYIYYISDFASLEELLGSIATMENICIVIDEIDFYYKNMLDKELELYKLINYGRHREIDLIVMARRLQDTPKAIVSQTDVFYIGRIGKSYTDYEYIRKTLDKDIAEDSQYLPRGDFMRVALGDNKATRIRLSQTLIHQLEKGLQ</sequence>
<proteinExistence type="predicted"/>
<name>A0ABZ3F6Y8_9HELI</name>
<dbReference type="Gene3D" id="3.40.50.300">
    <property type="entry name" value="P-loop containing nucleotide triphosphate hydrolases"/>
    <property type="match status" value="1"/>
</dbReference>
<evidence type="ECO:0000313" key="2">
    <source>
        <dbReference type="Proteomes" id="UP001434737"/>
    </source>
</evidence>
<evidence type="ECO:0000313" key="1">
    <source>
        <dbReference type="EMBL" id="XAM18174.1"/>
    </source>
</evidence>
<evidence type="ECO:0008006" key="3">
    <source>
        <dbReference type="Google" id="ProtNLM"/>
    </source>
</evidence>
<reference evidence="1 2" key="1">
    <citation type="submission" date="2024-02" db="EMBL/GenBank/DDBJ databases">
        <title>Genome and pathogenicity analysis of Helicobacter mastomyrinus isolated from mice.</title>
        <authorList>
            <person name="Zhu L."/>
        </authorList>
    </citation>
    <scope>NUCLEOTIDE SEQUENCE [LARGE SCALE GENOMIC DNA]</scope>
    <source>
        <strain evidence="1 2">Hm-17</strain>
    </source>
</reference>
<dbReference type="RefSeq" id="WP_343353659.1">
    <property type="nucleotide sequence ID" value="NZ_CP145316.1"/>
</dbReference>
<dbReference type="InterPro" id="IPR027417">
    <property type="entry name" value="P-loop_NTPase"/>
</dbReference>
<keyword evidence="2" id="KW-1185">Reference proteome</keyword>